<dbReference type="AlphaFoldDB" id="A0A6A4KAB1"/>
<comment type="caution">
    <text evidence="14">The sequence shown here is derived from an EMBL/GenBank/DDBJ whole genome shotgun (WGS) entry which is preliminary data.</text>
</comment>
<keyword evidence="11" id="KW-0378">Hydrolase</keyword>
<evidence type="ECO:0000313" key="14">
    <source>
        <dbReference type="EMBL" id="KAF6215400.1"/>
    </source>
</evidence>
<evidence type="ECO:0000256" key="7">
    <source>
        <dbReference type="ARBA" id="ARBA00022553"/>
    </source>
</evidence>
<comment type="catalytic activity">
    <reaction evidence="1">
        <text>Thiol-dependent hydrolysis of ester, thioester, amide, peptide and isopeptide bonds formed by the C-terminal Gly of ubiquitin (a 76-residue protein attached to proteins as an intracellular targeting signal).</text>
        <dbReference type="EC" id="3.4.19.12"/>
    </reaction>
</comment>
<evidence type="ECO:0000256" key="2">
    <source>
        <dbReference type="ARBA" id="ARBA00004300"/>
    </source>
</evidence>
<dbReference type="InterPro" id="IPR038765">
    <property type="entry name" value="Papain-like_cys_pep_sf"/>
</dbReference>
<dbReference type="InterPro" id="IPR036859">
    <property type="entry name" value="CAP-Gly_dom_sf"/>
</dbReference>
<dbReference type="FunFam" id="3.90.70.10:FF:000009">
    <property type="entry name" value="Putative ubiquitin carboxyl-terminal hydrolase CYLD"/>
    <property type="match status" value="1"/>
</dbReference>
<proteinExistence type="inferred from homology"/>
<evidence type="ECO:0000256" key="11">
    <source>
        <dbReference type="ARBA" id="ARBA00022801"/>
    </source>
</evidence>
<evidence type="ECO:0000256" key="10">
    <source>
        <dbReference type="ARBA" id="ARBA00022786"/>
    </source>
</evidence>
<dbReference type="GO" id="GO:0006508">
    <property type="term" value="P:proteolysis"/>
    <property type="evidence" value="ECO:0007669"/>
    <property type="project" value="UniProtKB-KW"/>
</dbReference>
<dbReference type="SUPFAM" id="SSF54001">
    <property type="entry name" value="Cysteine proteinases"/>
    <property type="match status" value="1"/>
</dbReference>
<dbReference type="InterPro" id="IPR000938">
    <property type="entry name" value="CAP-Gly_domain"/>
</dbReference>
<dbReference type="SUPFAM" id="SSF74924">
    <property type="entry name" value="Cap-Gly domain"/>
    <property type="match status" value="2"/>
</dbReference>
<dbReference type="GO" id="GO:0048471">
    <property type="term" value="C:perinuclear region of cytoplasm"/>
    <property type="evidence" value="ECO:0007669"/>
    <property type="project" value="UniProtKB-SubCell"/>
</dbReference>
<keyword evidence="8" id="KW-0645">Protease</keyword>
<keyword evidence="12" id="KW-0788">Thiol protease</keyword>
<dbReference type="GO" id="GO:0016579">
    <property type="term" value="P:protein deubiquitination"/>
    <property type="evidence" value="ECO:0007669"/>
    <property type="project" value="InterPro"/>
</dbReference>
<evidence type="ECO:0000256" key="6">
    <source>
        <dbReference type="ARBA" id="ARBA00022490"/>
    </source>
</evidence>
<evidence type="ECO:0000256" key="13">
    <source>
        <dbReference type="ARBA" id="ARBA00022833"/>
    </source>
</evidence>
<evidence type="ECO:0000256" key="5">
    <source>
        <dbReference type="ARBA" id="ARBA00012759"/>
    </source>
</evidence>
<dbReference type="PANTHER" id="PTHR11830">
    <property type="entry name" value="40S RIBOSOMAL PROTEIN S3A"/>
    <property type="match status" value="1"/>
</dbReference>
<dbReference type="GO" id="GO:0004843">
    <property type="term" value="F:cysteine-type deubiquitinase activity"/>
    <property type="evidence" value="ECO:0007669"/>
    <property type="project" value="UniProtKB-EC"/>
</dbReference>
<evidence type="ECO:0000256" key="1">
    <source>
        <dbReference type="ARBA" id="ARBA00000707"/>
    </source>
</evidence>
<dbReference type="PROSITE" id="PS50235">
    <property type="entry name" value="USP_3"/>
    <property type="match status" value="1"/>
</dbReference>
<organism evidence="14 15">
    <name type="scientific">Apolygus lucorum</name>
    <name type="common">Small green plant bug</name>
    <name type="synonym">Lygocoris lucorum</name>
    <dbReference type="NCBI Taxonomy" id="248454"/>
    <lineage>
        <taxon>Eukaryota</taxon>
        <taxon>Metazoa</taxon>
        <taxon>Ecdysozoa</taxon>
        <taxon>Arthropoda</taxon>
        <taxon>Hexapoda</taxon>
        <taxon>Insecta</taxon>
        <taxon>Pterygota</taxon>
        <taxon>Neoptera</taxon>
        <taxon>Paraneoptera</taxon>
        <taxon>Hemiptera</taxon>
        <taxon>Heteroptera</taxon>
        <taxon>Panheteroptera</taxon>
        <taxon>Cimicomorpha</taxon>
        <taxon>Miridae</taxon>
        <taxon>Mirini</taxon>
        <taxon>Apolygus</taxon>
    </lineage>
</organism>
<keyword evidence="13" id="KW-0862">Zinc</keyword>
<evidence type="ECO:0000256" key="3">
    <source>
        <dbReference type="ARBA" id="ARBA00004556"/>
    </source>
</evidence>
<evidence type="ECO:0000256" key="12">
    <source>
        <dbReference type="ARBA" id="ARBA00022807"/>
    </source>
</evidence>
<dbReference type="EMBL" id="WIXP02000002">
    <property type="protein sequence ID" value="KAF6215400.1"/>
    <property type="molecule type" value="Genomic_DNA"/>
</dbReference>
<dbReference type="GO" id="GO:0005813">
    <property type="term" value="C:centrosome"/>
    <property type="evidence" value="ECO:0007669"/>
    <property type="project" value="UniProtKB-SubCell"/>
</dbReference>
<dbReference type="PROSITE" id="PS50245">
    <property type="entry name" value="CAP_GLY_2"/>
    <property type="match status" value="1"/>
</dbReference>
<evidence type="ECO:0000256" key="4">
    <source>
        <dbReference type="ARBA" id="ARBA00009085"/>
    </source>
</evidence>
<accession>A0A6A4KAB1</accession>
<keyword evidence="7" id="KW-0597">Phosphoprotein</keyword>
<dbReference type="Proteomes" id="UP000466442">
    <property type="component" value="Unassembled WGS sequence"/>
</dbReference>
<dbReference type="Gene3D" id="2.30.30.190">
    <property type="entry name" value="CAP Gly-rich-like domain"/>
    <property type="match status" value="2"/>
</dbReference>
<dbReference type="Pfam" id="PF00443">
    <property type="entry name" value="UCH"/>
    <property type="match status" value="1"/>
</dbReference>
<comment type="subcellular location">
    <subcellularLocation>
        <location evidence="2">Cytoplasm</location>
        <location evidence="2">Cytoskeleton</location>
        <location evidence="2">Microtubule organizing center</location>
        <location evidence="2">Centrosome</location>
    </subcellularLocation>
    <subcellularLocation>
        <location evidence="3">Cytoplasm</location>
        <location evidence="3">Perinuclear region</location>
    </subcellularLocation>
</comment>
<dbReference type="EC" id="3.4.19.12" evidence="5"/>
<reference evidence="14" key="1">
    <citation type="journal article" date="2021" name="Mol. Ecol. Resour.">
        <title>Apolygus lucorum genome provides insights into omnivorousness and mesophyll feeding.</title>
        <authorList>
            <person name="Liu Y."/>
            <person name="Liu H."/>
            <person name="Wang H."/>
            <person name="Huang T."/>
            <person name="Liu B."/>
            <person name="Yang B."/>
            <person name="Yin L."/>
            <person name="Li B."/>
            <person name="Zhang Y."/>
            <person name="Zhang S."/>
            <person name="Jiang F."/>
            <person name="Zhang X."/>
            <person name="Ren Y."/>
            <person name="Wang B."/>
            <person name="Wang S."/>
            <person name="Lu Y."/>
            <person name="Wu K."/>
            <person name="Fan W."/>
            <person name="Wang G."/>
        </authorList>
    </citation>
    <scope>NUCLEOTIDE SEQUENCE</scope>
    <source>
        <strain evidence="14">12Hb</strain>
    </source>
</reference>
<dbReference type="GO" id="GO:0046872">
    <property type="term" value="F:metal ion binding"/>
    <property type="evidence" value="ECO:0007669"/>
    <property type="project" value="UniProtKB-KW"/>
</dbReference>
<dbReference type="SMART" id="SM01052">
    <property type="entry name" value="CAP_GLY"/>
    <property type="match status" value="2"/>
</dbReference>
<dbReference type="InterPro" id="IPR028889">
    <property type="entry name" value="USP"/>
</dbReference>
<name>A0A6A4KAB1_APOLU</name>
<evidence type="ECO:0000256" key="9">
    <source>
        <dbReference type="ARBA" id="ARBA00022723"/>
    </source>
</evidence>
<dbReference type="Pfam" id="PF01302">
    <property type="entry name" value="CAP_GLY"/>
    <property type="match status" value="2"/>
</dbReference>
<sequence>MSCSGTLKRHKPFSLVRAPTYVRKENSSQELELQIGTLVHEVKRSGDYVIVKIVDVNGKYRVSEEDHWTCQAKHLISVDPECWPYLEAVPSDPEKVALLAQNGLVQQLANLERGSRVYVINDTECKYHKAVIKFKGRIASKGPGYYFGVVLLDPDAEGDTDGTYANHSYFKCEPNTGLFCSISRLKPYEDTNYTGRSSRQSNSPKSKGTVRQFTELFEKKSVMNKSSSSDHVANSKMTSTKWYCDMDDTKSKFETRSNCPLGVGDKVIWITDDAPLKCTVKNLEPGKEMVYVELENPLDFTRPRHHVNIAELVKASDFYAYTDSSPKENGDLINWGNGDKDHKHTKFSQDLICLGTPPHSVTDGKDYDFISSGSEGSGYYDTPDPDDSLGVGSLVEVMYKGEHHYGVIRWIGVVEPDPRGRKMAGIEMEEENPGFCDGSIGDRKYFNCNTNRGHFVPLSHCRQDSRFMESIPHASLRSNEDFLASDFSGMDSPIVPGCVPPVSGEEDISPICGKYKGIQGHHNSCYLDATLFSMFTFTSVFDSLLYRPPGPGDIPNYREVQQVLREEIVNPLRKFYFTRADRVMKLRRLMEKLSNVSGLTTEEKDPEEFLTSLVAQILKADPYLKLSSGQEAYHYQLFVEKNEKLVLPTVQQLFEQSFFASDIKLKEVPACLIIQMPRFGKSFKMYPRILPSQLLDVTDVIEDSPRQCSVCGNLATFECRECFDNGAPSEIGLQNIAFCRDCLTTVHNHEDRRGHSQIRPLNVPPEFLALEEHCVVPRLYMQLFAVVCIETSHYVTFVKCGFGADAPWCFFDSMADRKGEQNGYNIPEVVLCPDLPQWLSDRGAVELQQIKDDRQLPQHAKRLLCDAYMCMYQSIEVMMYRGEGGLNEEDILMKAYDYIYLVIFQHQ</sequence>
<evidence type="ECO:0000256" key="8">
    <source>
        <dbReference type="ARBA" id="ARBA00022670"/>
    </source>
</evidence>
<dbReference type="InterPro" id="IPR001394">
    <property type="entry name" value="Peptidase_C19_UCH"/>
</dbReference>
<evidence type="ECO:0000313" key="15">
    <source>
        <dbReference type="Proteomes" id="UP000466442"/>
    </source>
</evidence>
<dbReference type="OrthoDB" id="6287070at2759"/>
<keyword evidence="15" id="KW-1185">Reference proteome</keyword>
<keyword evidence="6" id="KW-0963">Cytoplasm</keyword>
<protein>
    <recommendedName>
        <fullName evidence="5">ubiquitinyl hydrolase 1</fullName>
        <ecNumber evidence="5">3.4.19.12</ecNumber>
    </recommendedName>
</protein>
<keyword evidence="10" id="KW-0833">Ubl conjugation pathway</keyword>
<gene>
    <name evidence="14" type="ORF">GE061_010152</name>
</gene>
<keyword evidence="9" id="KW-0479">Metal-binding</keyword>
<comment type="similarity">
    <text evidence="4">Belongs to the peptidase C19 family.</text>
</comment>
<dbReference type="Gene3D" id="3.90.70.10">
    <property type="entry name" value="Cysteine proteinases"/>
    <property type="match status" value="1"/>
</dbReference>